<dbReference type="Proteomes" id="UP000452235">
    <property type="component" value="Unassembled WGS sequence"/>
</dbReference>
<keyword evidence="2" id="KW-1185">Reference proteome</keyword>
<comment type="caution">
    <text evidence="1">The sequence shown here is derived from an EMBL/GenBank/DDBJ whole genome shotgun (WGS) entry which is preliminary data.</text>
</comment>
<accession>A0A5M3Z7B3</accession>
<gene>
    <name evidence="1" type="ORF">ATEIFO6365_0008023600</name>
</gene>
<name>A0A5M3Z7B3_ASPTE</name>
<reference evidence="1 2" key="1">
    <citation type="submission" date="2020-01" db="EMBL/GenBank/DDBJ databases">
        <title>Aspergillus terreus IFO 6365 whole genome shotgun sequence.</title>
        <authorList>
            <person name="Kanamasa S."/>
            <person name="Takahashi H."/>
        </authorList>
    </citation>
    <scope>NUCLEOTIDE SEQUENCE [LARGE SCALE GENOMIC DNA]</scope>
    <source>
        <strain evidence="1 2">IFO 6365</strain>
    </source>
</reference>
<sequence>MNSQDNPGNTLAPFTGGRPPHPLRFYIDLGLIVAILRTISAQIRNGLNTYLATAMGPRCFRRHSTKRVLNTLDPIREVPWEHDESDKPIARSITSSLVFTKSAHAKSIRAFRSSLNRVSLDVAPPKPTADIEKGVFTTIRTVWHAVRLIQARPDLFTKSQFSAVPPDIHPQDVIAA</sequence>
<dbReference type="OrthoDB" id="5315444at2759"/>
<protein>
    <submittedName>
        <fullName evidence="1">Uncharacterized protein</fullName>
    </submittedName>
</protein>
<organism evidence="1 2">
    <name type="scientific">Aspergillus terreus</name>
    <dbReference type="NCBI Taxonomy" id="33178"/>
    <lineage>
        <taxon>Eukaryota</taxon>
        <taxon>Fungi</taxon>
        <taxon>Dikarya</taxon>
        <taxon>Ascomycota</taxon>
        <taxon>Pezizomycotina</taxon>
        <taxon>Eurotiomycetes</taxon>
        <taxon>Eurotiomycetidae</taxon>
        <taxon>Eurotiales</taxon>
        <taxon>Aspergillaceae</taxon>
        <taxon>Aspergillus</taxon>
        <taxon>Aspergillus subgen. Circumdati</taxon>
    </lineage>
</organism>
<proteinExistence type="predicted"/>
<evidence type="ECO:0000313" key="1">
    <source>
        <dbReference type="EMBL" id="GFF18292.1"/>
    </source>
</evidence>
<evidence type="ECO:0000313" key="2">
    <source>
        <dbReference type="Proteomes" id="UP000452235"/>
    </source>
</evidence>
<dbReference type="AlphaFoldDB" id="A0A5M3Z7B3"/>
<dbReference type="EMBL" id="BLJY01000008">
    <property type="protein sequence ID" value="GFF18292.1"/>
    <property type="molecule type" value="Genomic_DNA"/>
</dbReference>